<keyword evidence="2" id="KW-0645">Protease</keyword>
<feature type="compositionally biased region" description="Polar residues" evidence="5">
    <location>
        <begin position="28"/>
        <end position="42"/>
    </location>
</feature>
<feature type="compositionally biased region" description="Polar residues" evidence="5">
    <location>
        <begin position="379"/>
        <end position="392"/>
    </location>
</feature>
<name>A0AAV5RIT0_STABA</name>
<dbReference type="AlphaFoldDB" id="A0AAV5RIT0"/>
<evidence type="ECO:0000256" key="2">
    <source>
        <dbReference type="ARBA" id="ARBA00022670"/>
    </source>
</evidence>
<feature type="compositionally biased region" description="Basic and acidic residues" evidence="5">
    <location>
        <begin position="393"/>
        <end position="419"/>
    </location>
</feature>
<dbReference type="InterPro" id="IPR038765">
    <property type="entry name" value="Papain-like_cys_pep_sf"/>
</dbReference>
<dbReference type="GO" id="GO:0006508">
    <property type="term" value="P:proteolysis"/>
    <property type="evidence" value="ECO:0007669"/>
    <property type="project" value="UniProtKB-KW"/>
</dbReference>
<feature type="compositionally biased region" description="Polar residues" evidence="5">
    <location>
        <begin position="967"/>
        <end position="977"/>
    </location>
</feature>
<dbReference type="PANTHER" id="PTHR46915">
    <property type="entry name" value="UBIQUITIN-LIKE PROTEASE 4-RELATED"/>
    <property type="match status" value="1"/>
</dbReference>
<dbReference type="GO" id="GO:0008234">
    <property type="term" value="F:cysteine-type peptidase activity"/>
    <property type="evidence" value="ECO:0007669"/>
    <property type="project" value="UniProtKB-KW"/>
</dbReference>
<feature type="compositionally biased region" description="Basic and acidic residues" evidence="5">
    <location>
        <begin position="601"/>
        <end position="615"/>
    </location>
</feature>
<organism evidence="7 8">
    <name type="scientific">Starmerella bacillaris</name>
    <name type="common">Yeast</name>
    <name type="synonym">Candida zemplinina</name>
    <dbReference type="NCBI Taxonomy" id="1247836"/>
    <lineage>
        <taxon>Eukaryota</taxon>
        <taxon>Fungi</taxon>
        <taxon>Dikarya</taxon>
        <taxon>Ascomycota</taxon>
        <taxon>Saccharomycotina</taxon>
        <taxon>Dipodascomycetes</taxon>
        <taxon>Dipodascales</taxon>
        <taxon>Trichomonascaceae</taxon>
        <taxon>Starmerella</taxon>
    </lineage>
</organism>
<reference evidence="7 8" key="1">
    <citation type="journal article" date="2023" name="Elife">
        <title>Identification of key yeast species and microbe-microbe interactions impacting larval growth of Drosophila in the wild.</title>
        <authorList>
            <person name="Mure A."/>
            <person name="Sugiura Y."/>
            <person name="Maeda R."/>
            <person name="Honda K."/>
            <person name="Sakurai N."/>
            <person name="Takahashi Y."/>
            <person name="Watada M."/>
            <person name="Katoh T."/>
            <person name="Gotoh A."/>
            <person name="Gotoh Y."/>
            <person name="Taniguchi I."/>
            <person name="Nakamura K."/>
            <person name="Hayashi T."/>
            <person name="Katayama T."/>
            <person name="Uemura T."/>
            <person name="Hattori Y."/>
        </authorList>
    </citation>
    <scope>NUCLEOTIDE SEQUENCE [LARGE SCALE GENOMIC DNA]</scope>
    <source>
        <strain evidence="7 8">SB-73</strain>
    </source>
</reference>
<feature type="compositionally biased region" description="Polar residues" evidence="5">
    <location>
        <begin position="938"/>
        <end position="958"/>
    </location>
</feature>
<dbReference type="GO" id="GO:0016926">
    <property type="term" value="P:protein desumoylation"/>
    <property type="evidence" value="ECO:0007669"/>
    <property type="project" value="UniProtKB-ARBA"/>
</dbReference>
<proteinExistence type="inferred from homology"/>
<feature type="region of interest" description="Disordered" evidence="5">
    <location>
        <begin position="286"/>
        <end position="323"/>
    </location>
</feature>
<feature type="compositionally biased region" description="Polar residues" evidence="5">
    <location>
        <begin position="300"/>
        <end position="315"/>
    </location>
</feature>
<evidence type="ECO:0000313" key="8">
    <source>
        <dbReference type="Proteomes" id="UP001362899"/>
    </source>
</evidence>
<feature type="region of interest" description="Disordered" evidence="5">
    <location>
        <begin position="379"/>
        <end position="436"/>
    </location>
</feature>
<dbReference type="SUPFAM" id="SSF54001">
    <property type="entry name" value="Cysteine proteinases"/>
    <property type="match status" value="1"/>
</dbReference>
<sequence>MDNNQSTPLKSRKLRDTSEFKSLKRPQPTYSTMPTYSTLRNPGLSMNLTMNPSRKGNQQNGASIPSKKMKCNVSTLGKRSIIPIDNLRLSKGKLYKCSVQKDGLEVEKDLQIKNRKLIIGSERWPVNGGRMEYKITADGRSYQFDYYGNNSEKPSVSFRLGSHQQLEFRHDCSDNRISVVKTGDKLIIPKKETLTKLIAETVSSDFLDPESKVTIILEPKQLTLQLKKPKILRNSEINYTKLNTANDVCAYEIYEFDGETYYVMLQEYNGFLLDIHMRDVGITKVDRSSSARSKLPGNPKSATVENDAQPDTPTKSTKERIDDILLLSSSKNKKRNLLLDNKSSPRSFTALTDDKFYSGSPKRVSNRIKGENVEYLLDSNSPSKEINMCSSSLDKDPESKSNHHEDPSKGDKDKFEVESKSTTTENTVSSQRRLRTRNKSSITDIDAIGEVQPTINDVRELACSGFHNIAYTFWDKKCFRLKLEDIVRLNDKVYVNDSIIWFYMKYFMEQLVKKDPQLADVILLLDTFFYPTLQSLSYAKINAHKTPNWILKLPIQNKRITIMPLHESAHWSLIVVIGLDDAIASRAQAESQIKLDNTLDPDSKLDSQSRTKTSDLDMISSSSNPIEVKSTSRSTDPTKSEVVSNLDSEAVEKRSENLISTESDLRKDIESVDSNYTKSESSQVSTSTSNHEHGDLDVANESENQQSGKVPTVETPRRSQSKHRTSRKKPEFTKPTIISLDSLFKQYQRIRKGVSVIGKVLTAQGLESLPLKNYNTILADVPQQNNSTDCGIFLIHYVECIMTDPVRFVNIYSNGEDVGDFWREKDLASKRDYFKAHMKSLGERFQDKEIVTPNSDDDLEIVSENTTYKTSKASTGSKGISTLSGKEKSTKESLIELSSNMHAASDNLRSENEIITGSPKKSIDHLPMKDSAYPVRTVSPSNHNELAPGFSNNRSDSMATEKKSRKNFSSSKANGKVNNPVFKAIVENAQKPQESIVSSDEEYDERQHENKNSAGQNSFDKAMELTPIDLSSDI</sequence>
<dbReference type="EMBL" id="BTGC01000003">
    <property type="protein sequence ID" value="GMM51038.1"/>
    <property type="molecule type" value="Genomic_DNA"/>
</dbReference>
<keyword evidence="3" id="KW-0378">Hydrolase</keyword>
<protein>
    <recommendedName>
        <fullName evidence="6">Ubiquitin-like protease family profile domain-containing protein</fullName>
    </recommendedName>
</protein>
<feature type="region of interest" description="Disordered" evidence="5">
    <location>
        <begin position="902"/>
        <end position="1034"/>
    </location>
</feature>
<feature type="region of interest" description="Disordered" evidence="5">
    <location>
        <begin position="598"/>
        <end position="731"/>
    </location>
</feature>
<feature type="compositionally biased region" description="Polar residues" evidence="5">
    <location>
        <begin position="420"/>
        <end position="431"/>
    </location>
</feature>
<dbReference type="InterPro" id="IPR003653">
    <property type="entry name" value="Peptidase_C48_C"/>
</dbReference>
<comment type="caution">
    <text evidence="7">The sequence shown here is derived from an EMBL/GenBank/DDBJ whole genome shotgun (WGS) entry which is preliminary data.</text>
</comment>
<dbReference type="Gene3D" id="3.40.395.10">
    <property type="entry name" value="Adenoviral Proteinase, Chain A"/>
    <property type="match status" value="1"/>
</dbReference>
<evidence type="ECO:0000256" key="3">
    <source>
        <dbReference type="ARBA" id="ARBA00022801"/>
    </source>
</evidence>
<evidence type="ECO:0000259" key="6">
    <source>
        <dbReference type="PROSITE" id="PS50600"/>
    </source>
</evidence>
<dbReference type="Pfam" id="PF02902">
    <property type="entry name" value="Peptidase_C48"/>
    <property type="match status" value="2"/>
</dbReference>
<dbReference type="Proteomes" id="UP001362899">
    <property type="component" value="Unassembled WGS sequence"/>
</dbReference>
<dbReference type="PROSITE" id="PS50600">
    <property type="entry name" value="ULP_PROTEASE"/>
    <property type="match status" value="1"/>
</dbReference>
<comment type="similarity">
    <text evidence="1">Belongs to the peptidase C48 family.</text>
</comment>
<feature type="region of interest" description="Disordered" evidence="5">
    <location>
        <begin position="1"/>
        <end position="42"/>
    </location>
</feature>
<gene>
    <name evidence="7" type="ORF">DASB73_019960</name>
</gene>
<accession>A0AAV5RIT0</accession>
<feature type="compositionally biased region" description="Low complexity" evidence="5">
    <location>
        <begin position="677"/>
        <end position="689"/>
    </location>
</feature>
<keyword evidence="4" id="KW-0788">Thiol protease</keyword>
<evidence type="ECO:0000256" key="4">
    <source>
        <dbReference type="ARBA" id="ARBA00022807"/>
    </source>
</evidence>
<dbReference type="PANTHER" id="PTHR46915:SF2">
    <property type="entry name" value="UBIQUITIN-LIKE PROTEASE 4"/>
    <property type="match status" value="1"/>
</dbReference>
<feature type="domain" description="Ubiquitin-like protease family profile" evidence="6">
    <location>
        <begin position="479"/>
        <end position="801"/>
    </location>
</feature>
<evidence type="ECO:0000256" key="5">
    <source>
        <dbReference type="SAM" id="MobiDB-lite"/>
    </source>
</evidence>
<evidence type="ECO:0000313" key="7">
    <source>
        <dbReference type="EMBL" id="GMM51038.1"/>
    </source>
</evidence>
<dbReference type="GO" id="GO:0019783">
    <property type="term" value="F:ubiquitin-like protein peptidase activity"/>
    <property type="evidence" value="ECO:0007669"/>
    <property type="project" value="UniProtKB-ARBA"/>
</dbReference>
<keyword evidence="8" id="KW-1185">Reference proteome</keyword>
<feature type="compositionally biased region" description="Polar residues" evidence="5">
    <location>
        <begin position="619"/>
        <end position="647"/>
    </location>
</feature>
<evidence type="ECO:0000256" key="1">
    <source>
        <dbReference type="ARBA" id="ARBA00005234"/>
    </source>
</evidence>